<comment type="caution">
    <text evidence="1">The sequence shown here is derived from an EMBL/GenBank/DDBJ whole genome shotgun (WGS) entry which is preliminary data.</text>
</comment>
<proteinExistence type="predicted"/>
<evidence type="ECO:0000313" key="1">
    <source>
        <dbReference type="EMBL" id="MFK2877320.1"/>
    </source>
</evidence>
<keyword evidence="2" id="KW-1185">Reference proteome</keyword>
<sequence length="72" mass="8113">MLATLAIAALELYLLVAEPLPGGRGHRRLLAWLYWSTDSLLPMRLHVLIDRRPAFVHAPVPSNQRSSARERA</sequence>
<organism evidence="1 2">
    <name type="scientific">Rhodanobacter hydrolyticus</name>
    <dbReference type="NCBI Taxonomy" id="2250595"/>
    <lineage>
        <taxon>Bacteria</taxon>
        <taxon>Pseudomonadati</taxon>
        <taxon>Pseudomonadota</taxon>
        <taxon>Gammaproteobacteria</taxon>
        <taxon>Lysobacterales</taxon>
        <taxon>Rhodanobacteraceae</taxon>
        <taxon>Rhodanobacter</taxon>
    </lineage>
</organism>
<dbReference type="RefSeq" id="WP_404613490.1">
    <property type="nucleotide sequence ID" value="NZ_JADIKK010000008.1"/>
</dbReference>
<reference evidence="1 2" key="1">
    <citation type="submission" date="2020-10" db="EMBL/GenBank/DDBJ databases">
        <title>Phylogeny of dyella-like bacteria.</title>
        <authorList>
            <person name="Fu J."/>
        </authorList>
    </citation>
    <scope>NUCLEOTIDE SEQUENCE [LARGE SCALE GENOMIC DNA]</scope>
    <source>
        <strain evidence="1 2">KACC 19113</strain>
    </source>
</reference>
<name>A0ABW8J6X4_9GAMM</name>
<gene>
    <name evidence="1" type="ORF">ISP25_09600</name>
</gene>
<evidence type="ECO:0000313" key="2">
    <source>
        <dbReference type="Proteomes" id="UP001620339"/>
    </source>
</evidence>
<evidence type="ECO:0008006" key="3">
    <source>
        <dbReference type="Google" id="ProtNLM"/>
    </source>
</evidence>
<dbReference type="EMBL" id="JADIKK010000008">
    <property type="protein sequence ID" value="MFK2877320.1"/>
    <property type="molecule type" value="Genomic_DNA"/>
</dbReference>
<dbReference type="Proteomes" id="UP001620339">
    <property type="component" value="Unassembled WGS sequence"/>
</dbReference>
<accession>A0ABW8J6X4</accession>
<protein>
    <recommendedName>
        <fullName evidence="3">Secreted protein</fullName>
    </recommendedName>
</protein>